<feature type="compositionally biased region" description="Pro residues" evidence="2">
    <location>
        <begin position="53"/>
        <end position="62"/>
    </location>
</feature>
<evidence type="ECO:0000256" key="2">
    <source>
        <dbReference type="SAM" id="MobiDB-lite"/>
    </source>
</evidence>
<sequence>GDEVDAESEPPRKRKKIATPSSSPNPGPSYEREPAVDDIELDESSGLSSPEPETTPPSPAPTPRRDIAFPSAVPRRSMSIAALLSPSTAPALPSPPPSGNLHGPTGASVPESQMETLDLPSPEVSLSRNPTYESRLKAGKLPGELDSSSEDTDTAAAALLLQFSSKTPMSMLAHSNQLRNLAKKPGGNIILGSLLPVAPPTPVEGDAPPEPPASTQNDPLDLIDPAHSTLVALFILSARVLPESPAPPPLQHISNFCTNFNPEHARLAPERVTMLAQGIYTLAERNQAISDAIPLLMSLVRRYPPHVGYLTTIHPLLLAACVQARHFTTVIPILAEGITEIDTQISDVQYTDNLQYHYLGGCIYGALKRYKEAEDFFETTVTAPATAASAIQLEAYKKLGLIQLILYGELRNPPRYVSSAVNRIYKAQTAYMNFAKTYGSANLNDIPASDVEAFTRDNNMGLLKQAIARIPYWAVHKLTKVYVSLSLTEIGQAIKVSDPATVRTLIQTMITTGEIHATISPSGIVKFEDPPLQTINEVEGERLLGLARAQCLKLMELDKQIAKGKPYISAALREREHSVAAIMLLGIRAVLPSGSVSRLGRAAGCGSHRKLVHDSKLKLPSHYTLPSGDQIPSVALGTWKAPRGQVGDAVKTALKAGYRHIDGAWIYRNEEEVGQAIKESGVDRKDLWLTSKLWNSFHKPEDIEPVLDETLRHLQTSYLDLYLIHWPVAFKEPGPNGEIRVDHELTENPLPTWKKLEELVAKGKIRNIGVSNFNVRRLTNLTSAPDIRIRPAINQVELNFFNPQPELVKWSKENKVLLESYSPLGSNDQVGESLKNPVVQDIAKDLKITPAQVIISWHVQRGTVVLPKSVTPSRVEENLHIFKLPEEQFEKLEKAAASHPPHRVVDPSKSWGVDVFEDEKQ</sequence>
<keyword evidence="1" id="KW-0560">Oxidoreductase</keyword>
<dbReference type="InterPro" id="IPR018170">
    <property type="entry name" value="Aldo/ket_reductase_CS"/>
</dbReference>
<feature type="compositionally biased region" description="Low complexity" evidence="2">
    <location>
        <begin position="81"/>
        <end position="91"/>
    </location>
</feature>
<dbReference type="Pfam" id="PF22788">
    <property type="entry name" value="COP9_hel_rpt"/>
    <property type="match status" value="1"/>
</dbReference>
<dbReference type="FunFam" id="3.20.20.100:FF:000002">
    <property type="entry name" value="2,5-diketo-D-gluconic acid reductase A"/>
    <property type="match status" value="1"/>
</dbReference>
<evidence type="ECO:0000259" key="3">
    <source>
        <dbReference type="PROSITE" id="PS50250"/>
    </source>
</evidence>
<feature type="compositionally biased region" description="Pro residues" evidence="2">
    <location>
        <begin position="198"/>
        <end position="212"/>
    </location>
</feature>
<feature type="non-terminal residue" evidence="4">
    <location>
        <position position="1"/>
    </location>
</feature>
<proteinExistence type="predicted"/>
<dbReference type="Proteomes" id="UP000663840">
    <property type="component" value="Unassembled WGS sequence"/>
</dbReference>
<evidence type="ECO:0000313" key="5">
    <source>
        <dbReference type="Proteomes" id="UP000663840"/>
    </source>
</evidence>
<dbReference type="PROSITE" id="PS00062">
    <property type="entry name" value="ALDOKETO_REDUCTASE_2"/>
    <property type="match status" value="1"/>
</dbReference>
<dbReference type="GO" id="GO:0016616">
    <property type="term" value="F:oxidoreductase activity, acting on the CH-OH group of donors, NAD or NADP as acceptor"/>
    <property type="evidence" value="ECO:0007669"/>
    <property type="project" value="UniProtKB-ARBA"/>
</dbReference>
<evidence type="ECO:0000313" key="4">
    <source>
        <dbReference type="EMBL" id="CAE6375760.1"/>
    </source>
</evidence>
<evidence type="ECO:0000256" key="1">
    <source>
        <dbReference type="ARBA" id="ARBA00023002"/>
    </source>
</evidence>
<feature type="region of interest" description="Disordered" evidence="2">
    <location>
        <begin position="1"/>
        <end position="149"/>
    </location>
</feature>
<dbReference type="InterPro" id="IPR023210">
    <property type="entry name" value="NADP_OxRdtase_dom"/>
</dbReference>
<dbReference type="InterPro" id="IPR000717">
    <property type="entry name" value="PCI_dom"/>
</dbReference>
<dbReference type="EMBL" id="CAJMWR010000415">
    <property type="protein sequence ID" value="CAE6375760.1"/>
    <property type="molecule type" value="Genomic_DNA"/>
</dbReference>
<dbReference type="SUPFAM" id="SSF51430">
    <property type="entry name" value="NAD(P)-linked oxidoreductase"/>
    <property type="match status" value="1"/>
</dbReference>
<dbReference type="Gene3D" id="3.20.20.100">
    <property type="entry name" value="NADP-dependent oxidoreductase domain"/>
    <property type="match status" value="1"/>
</dbReference>
<dbReference type="InterPro" id="IPR036812">
    <property type="entry name" value="NAD(P)_OxRdtase_dom_sf"/>
</dbReference>
<gene>
    <name evidence="4" type="ORF">RDB_LOCUS21745</name>
</gene>
<dbReference type="PROSITE" id="PS00798">
    <property type="entry name" value="ALDOKETO_REDUCTASE_1"/>
    <property type="match status" value="1"/>
</dbReference>
<dbReference type="InterPro" id="IPR055089">
    <property type="entry name" value="COP9_N"/>
</dbReference>
<dbReference type="Pfam" id="PF01399">
    <property type="entry name" value="PCI"/>
    <property type="match status" value="1"/>
</dbReference>
<dbReference type="CDD" id="cd19071">
    <property type="entry name" value="AKR_AKR1-5-like"/>
    <property type="match status" value="1"/>
</dbReference>
<accession>A0A8H2WDZ1</accession>
<organism evidence="4 5">
    <name type="scientific">Rhizoctonia solani</name>
    <dbReference type="NCBI Taxonomy" id="456999"/>
    <lineage>
        <taxon>Eukaryota</taxon>
        <taxon>Fungi</taxon>
        <taxon>Dikarya</taxon>
        <taxon>Basidiomycota</taxon>
        <taxon>Agaricomycotina</taxon>
        <taxon>Agaricomycetes</taxon>
        <taxon>Cantharellales</taxon>
        <taxon>Ceratobasidiaceae</taxon>
        <taxon>Rhizoctonia</taxon>
    </lineage>
</organism>
<dbReference type="Pfam" id="PF00248">
    <property type="entry name" value="Aldo_ket_red"/>
    <property type="match status" value="1"/>
</dbReference>
<dbReference type="InterPro" id="IPR020471">
    <property type="entry name" value="AKR"/>
</dbReference>
<protein>
    <recommendedName>
        <fullName evidence="3">PCI domain-containing protein</fullName>
    </recommendedName>
</protein>
<dbReference type="PANTHER" id="PTHR11732">
    <property type="entry name" value="ALDO/KETO REDUCTASE"/>
    <property type="match status" value="1"/>
</dbReference>
<feature type="domain" description="PCI" evidence="3">
    <location>
        <begin position="369"/>
        <end position="533"/>
    </location>
</feature>
<dbReference type="AlphaFoldDB" id="A0A8H2WDZ1"/>
<comment type="caution">
    <text evidence="4">The sequence shown here is derived from an EMBL/GenBank/DDBJ whole genome shotgun (WGS) entry which is preliminary data.</text>
</comment>
<reference evidence="4" key="1">
    <citation type="submission" date="2021-01" db="EMBL/GenBank/DDBJ databases">
        <authorList>
            <person name="Kaushik A."/>
        </authorList>
    </citation>
    <scope>NUCLEOTIDE SEQUENCE</scope>
    <source>
        <strain evidence="4">AG1-1A</strain>
    </source>
</reference>
<feature type="region of interest" description="Disordered" evidence="2">
    <location>
        <begin position="198"/>
        <end position="218"/>
    </location>
</feature>
<dbReference type="PROSITE" id="PS50250">
    <property type="entry name" value="PCI"/>
    <property type="match status" value="1"/>
</dbReference>
<dbReference type="PRINTS" id="PR00069">
    <property type="entry name" value="ALDKETRDTASE"/>
</dbReference>
<name>A0A8H2WDZ1_9AGAM</name>